<dbReference type="SUPFAM" id="SSF47413">
    <property type="entry name" value="lambda repressor-like DNA-binding domains"/>
    <property type="match status" value="1"/>
</dbReference>
<protein>
    <submittedName>
        <fullName evidence="2">Helix-turn-helix domain protein</fullName>
    </submittedName>
</protein>
<organism evidence="2">
    <name type="scientific">Siphoviridae sp. ct2ZW1</name>
    <dbReference type="NCBI Taxonomy" id="2825316"/>
    <lineage>
        <taxon>Viruses</taxon>
        <taxon>Duplodnaviria</taxon>
        <taxon>Heunggongvirae</taxon>
        <taxon>Uroviricota</taxon>
        <taxon>Caudoviricetes</taxon>
    </lineage>
</organism>
<evidence type="ECO:0000313" key="2">
    <source>
        <dbReference type="EMBL" id="DAE15632.1"/>
    </source>
</evidence>
<sequence>MKQDIRIKEICKEKGITLEDLAKRLGILRTSLSQALSRNSFSTDKLSEIADALNVPIWQLFVSPNEVAGDGEELTAFVSYRGECFSTHSKEELKEYVNDL</sequence>
<dbReference type="InterPro" id="IPR010982">
    <property type="entry name" value="Lambda_DNA-bd_dom_sf"/>
</dbReference>
<dbReference type="GO" id="GO:0003677">
    <property type="term" value="F:DNA binding"/>
    <property type="evidence" value="ECO:0007669"/>
    <property type="project" value="InterPro"/>
</dbReference>
<dbReference type="CDD" id="cd00093">
    <property type="entry name" value="HTH_XRE"/>
    <property type="match status" value="1"/>
</dbReference>
<reference evidence="2" key="1">
    <citation type="journal article" date="2021" name="Proc. Natl. Acad. Sci. U.S.A.">
        <title>A Catalog of Tens of Thousands of Viruses from Human Metagenomes Reveals Hidden Associations with Chronic Diseases.</title>
        <authorList>
            <person name="Tisza M.J."/>
            <person name="Buck C.B."/>
        </authorList>
    </citation>
    <scope>NUCLEOTIDE SEQUENCE</scope>
    <source>
        <strain evidence="2">Ct2ZW1</strain>
    </source>
</reference>
<evidence type="ECO:0000259" key="1">
    <source>
        <dbReference type="SMART" id="SM00530"/>
    </source>
</evidence>
<proteinExistence type="predicted"/>
<dbReference type="Gene3D" id="1.10.260.40">
    <property type="entry name" value="lambda repressor-like DNA-binding domains"/>
    <property type="match status" value="1"/>
</dbReference>
<dbReference type="Pfam" id="PF01381">
    <property type="entry name" value="HTH_3"/>
    <property type="match status" value="1"/>
</dbReference>
<accession>A0A8S5Q9C3</accession>
<feature type="domain" description="HTH cro/C1-type" evidence="1">
    <location>
        <begin position="6"/>
        <end position="60"/>
    </location>
</feature>
<name>A0A8S5Q9C3_9CAUD</name>
<dbReference type="EMBL" id="BK015609">
    <property type="protein sequence ID" value="DAE15632.1"/>
    <property type="molecule type" value="Genomic_DNA"/>
</dbReference>
<dbReference type="InterPro" id="IPR001387">
    <property type="entry name" value="Cro/C1-type_HTH"/>
</dbReference>
<dbReference type="SMART" id="SM00530">
    <property type="entry name" value="HTH_XRE"/>
    <property type="match status" value="1"/>
</dbReference>